<dbReference type="OrthoDB" id="1600564at2759"/>
<name>A0A9W8DJD7_9FUNG</name>
<reference evidence="2" key="1">
    <citation type="submission" date="2022-07" db="EMBL/GenBank/DDBJ databases">
        <title>Phylogenomic reconstructions and comparative analyses of Kickxellomycotina fungi.</title>
        <authorList>
            <person name="Reynolds N.K."/>
            <person name="Stajich J.E."/>
            <person name="Barry K."/>
            <person name="Grigoriev I.V."/>
            <person name="Crous P."/>
            <person name="Smith M.E."/>
        </authorList>
    </citation>
    <scope>NUCLEOTIDE SEQUENCE</scope>
    <source>
        <strain evidence="2">NBRC 100468</strain>
    </source>
</reference>
<dbReference type="InterPro" id="IPR001087">
    <property type="entry name" value="GDSL"/>
</dbReference>
<keyword evidence="1" id="KW-0378">Hydrolase</keyword>
<comment type="caution">
    <text evidence="2">The sequence shown here is derived from an EMBL/GenBank/DDBJ whole genome shotgun (WGS) entry which is preliminary data.</text>
</comment>
<sequence length="365" mass="39402">MAYSSSTTQILEMLFKSLIGAASIALSAVGVLGSNNIDERRAFIVFGDSLSDVGNKQAIFGQPAYWKGRFSNGPVWNEYAAQILSLPLVNYAVGGATSSNTALVNGTAANGAFIPSLLDQIDAFLKNNTKVLRPEDNFVSLNIGGNNILWPLAVDTNYLFANEDKIVNGIADDIATGTKKLLAAGYSRIIVHSLPAFQNAPEIGGPGPAMNIVENLVSKTNDAIKSRVNAITNSKEHKIDFLSVFDATTLFTTALADSDILKALGVTDTTAACVHSDSGMYKPDLAVCNNGSDHFYYDLIHPSTRVHQFLGIFVAHFFVNPRKPADKPEIIRWLTNYRVAQTTPENNLVTKYKINNVPGFVTPLA</sequence>
<dbReference type="EMBL" id="JANBPU010000365">
    <property type="protein sequence ID" value="KAJ1912229.1"/>
    <property type="molecule type" value="Genomic_DNA"/>
</dbReference>
<evidence type="ECO:0000256" key="1">
    <source>
        <dbReference type="ARBA" id="ARBA00022801"/>
    </source>
</evidence>
<gene>
    <name evidence="2" type="ORF">H4219_005679</name>
</gene>
<dbReference type="PANTHER" id="PTHR45648:SF22">
    <property type="entry name" value="GDSL LIPASE_ACYLHYDROLASE FAMILY PROTEIN (AFU_ORTHOLOGUE AFUA_4G14700)"/>
    <property type="match status" value="1"/>
</dbReference>
<dbReference type="GO" id="GO:0016788">
    <property type="term" value="F:hydrolase activity, acting on ester bonds"/>
    <property type="evidence" value="ECO:0007669"/>
    <property type="project" value="InterPro"/>
</dbReference>
<organism evidence="2 3">
    <name type="scientific">Mycoemilia scoparia</name>
    <dbReference type="NCBI Taxonomy" id="417184"/>
    <lineage>
        <taxon>Eukaryota</taxon>
        <taxon>Fungi</taxon>
        <taxon>Fungi incertae sedis</taxon>
        <taxon>Zoopagomycota</taxon>
        <taxon>Kickxellomycotina</taxon>
        <taxon>Kickxellomycetes</taxon>
        <taxon>Kickxellales</taxon>
        <taxon>Kickxellaceae</taxon>
        <taxon>Mycoemilia</taxon>
    </lineage>
</organism>
<dbReference type="Proteomes" id="UP001150538">
    <property type="component" value="Unassembled WGS sequence"/>
</dbReference>
<dbReference type="PANTHER" id="PTHR45648">
    <property type="entry name" value="GDSL LIPASE/ACYLHYDROLASE FAMILY PROTEIN (AFU_ORTHOLOGUE AFUA_4G14700)"/>
    <property type="match status" value="1"/>
</dbReference>
<dbReference type="AlphaFoldDB" id="A0A9W8DJD7"/>
<protein>
    <submittedName>
        <fullName evidence="2">Uncharacterized protein</fullName>
    </submittedName>
</protein>
<dbReference type="Gene3D" id="3.40.50.1110">
    <property type="entry name" value="SGNH hydrolase"/>
    <property type="match status" value="1"/>
</dbReference>
<keyword evidence="3" id="KW-1185">Reference proteome</keyword>
<dbReference type="InterPro" id="IPR051058">
    <property type="entry name" value="GDSL_Est/Lipase"/>
</dbReference>
<evidence type="ECO:0000313" key="3">
    <source>
        <dbReference type="Proteomes" id="UP001150538"/>
    </source>
</evidence>
<dbReference type="Pfam" id="PF00657">
    <property type="entry name" value="Lipase_GDSL"/>
    <property type="match status" value="1"/>
</dbReference>
<evidence type="ECO:0000313" key="2">
    <source>
        <dbReference type="EMBL" id="KAJ1912229.1"/>
    </source>
</evidence>
<proteinExistence type="predicted"/>
<dbReference type="SUPFAM" id="SSF52266">
    <property type="entry name" value="SGNH hydrolase"/>
    <property type="match status" value="1"/>
</dbReference>
<dbReference type="InterPro" id="IPR036514">
    <property type="entry name" value="SGNH_hydro_sf"/>
</dbReference>
<dbReference type="CDD" id="cd01846">
    <property type="entry name" value="fatty_acyltransferase_like"/>
    <property type="match status" value="1"/>
</dbReference>
<accession>A0A9W8DJD7</accession>